<evidence type="ECO:0000259" key="1">
    <source>
        <dbReference type="PROSITE" id="PS51832"/>
    </source>
</evidence>
<sequence length="134" mass="14848">MNSILQHHERYDGKGILMGLRDERISPLVRIMQIGDAYDSYIEIGNNPYEAMSYLLKNAGKLFDPYYVSIFFSVVGLYPSGTKVVLNDGRIAQVIKKGVAAVFPVVNVEGKSIQTGPETGFFIKEVAEGSENKI</sequence>
<accession>A0A645IU63</accession>
<feature type="domain" description="HD-GYP" evidence="1">
    <location>
        <begin position="1"/>
        <end position="87"/>
    </location>
</feature>
<organism evidence="2">
    <name type="scientific">bioreactor metagenome</name>
    <dbReference type="NCBI Taxonomy" id="1076179"/>
    <lineage>
        <taxon>unclassified sequences</taxon>
        <taxon>metagenomes</taxon>
        <taxon>ecological metagenomes</taxon>
    </lineage>
</organism>
<dbReference type="CDD" id="cd00077">
    <property type="entry name" value="HDc"/>
    <property type="match status" value="1"/>
</dbReference>
<dbReference type="AlphaFoldDB" id="A0A645IU63"/>
<dbReference type="PANTHER" id="PTHR43155">
    <property type="entry name" value="CYCLIC DI-GMP PHOSPHODIESTERASE PA4108-RELATED"/>
    <property type="match status" value="1"/>
</dbReference>
<dbReference type="InterPro" id="IPR037522">
    <property type="entry name" value="HD_GYP_dom"/>
</dbReference>
<gene>
    <name evidence="2" type="ORF">SDC9_199585</name>
</gene>
<proteinExistence type="predicted"/>
<dbReference type="Gene3D" id="1.10.3210.10">
    <property type="entry name" value="Hypothetical protein af1432"/>
    <property type="match status" value="1"/>
</dbReference>
<comment type="caution">
    <text evidence="2">The sequence shown here is derived from an EMBL/GenBank/DDBJ whole genome shotgun (WGS) entry which is preliminary data.</text>
</comment>
<dbReference type="SUPFAM" id="SSF109604">
    <property type="entry name" value="HD-domain/PDEase-like"/>
    <property type="match status" value="1"/>
</dbReference>
<dbReference type="Pfam" id="PF13487">
    <property type="entry name" value="HD_5"/>
    <property type="match status" value="1"/>
</dbReference>
<reference evidence="2" key="1">
    <citation type="submission" date="2019-08" db="EMBL/GenBank/DDBJ databases">
        <authorList>
            <person name="Kucharzyk K."/>
            <person name="Murdoch R.W."/>
            <person name="Higgins S."/>
            <person name="Loffler F."/>
        </authorList>
    </citation>
    <scope>NUCLEOTIDE SEQUENCE</scope>
</reference>
<dbReference type="InterPro" id="IPR003607">
    <property type="entry name" value="HD/PDEase_dom"/>
</dbReference>
<dbReference type="PROSITE" id="PS51832">
    <property type="entry name" value="HD_GYP"/>
    <property type="match status" value="1"/>
</dbReference>
<evidence type="ECO:0000313" key="2">
    <source>
        <dbReference type="EMBL" id="MPN51934.1"/>
    </source>
</evidence>
<dbReference type="EMBL" id="VSSQ01117540">
    <property type="protein sequence ID" value="MPN51934.1"/>
    <property type="molecule type" value="Genomic_DNA"/>
</dbReference>
<dbReference type="PANTHER" id="PTHR43155:SF2">
    <property type="entry name" value="CYCLIC DI-GMP PHOSPHODIESTERASE PA4108"/>
    <property type="match status" value="1"/>
</dbReference>
<protein>
    <recommendedName>
        <fullName evidence="1">HD-GYP domain-containing protein</fullName>
    </recommendedName>
</protein>
<name>A0A645IU63_9ZZZZ</name>